<feature type="transmembrane region" description="Helical" evidence="1">
    <location>
        <begin position="39"/>
        <end position="59"/>
    </location>
</feature>
<proteinExistence type="predicted"/>
<dbReference type="AlphaFoldDB" id="A0A498CK51"/>
<name>A0A498CK51_9FIRM</name>
<keyword evidence="1" id="KW-1133">Transmembrane helix</keyword>
<dbReference type="EMBL" id="RCHT01000034">
    <property type="protein sequence ID" value="RLL08185.1"/>
    <property type="molecule type" value="Genomic_DNA"/>
</dbReference>
<comment type="caution">
    <text evidence="2">The sequence shown here is derived from an EMBL/GenBank/DDBJ whole genome shotgun (WGS) entry which is preliminary data.</text>
</comment>
<dbReference type="Proteomes" id="UP000276301">
    <property type="component" value="Unassembled WGS sequence"/>
</dbReference>
<feature type="transmembrane region" description="Helical" evidence="1">
    <location>
        <begin position="6"/>
        <end position="27"/>
    </location>
</feature>
<evidence type="ECO:0000313" key="2">
    <source>
        <dbReference type="EMBL" id="RLL08185.1"/>
    </source>
</evidence>
<keyword evidence="1" id="KW-0812">Transmembrane</keyword>
<sequence>MELLFSSSTALIALFAAVCLLGALHLWRDRMPAALRVALGILLVLIVLGFFGALCWTIATGGNL</sequence>
<evidence type="ECO:0008006" key="4">
    <source>
        <dbReference type="Google" id="ProtNLM"/>
    </source>
</evidence>
<keyword evidence="1" id="KW-0472">Membrane</keyword>
<evidence type="ECO:0000256" key="1">
    <source>
        <dbReference type="SAM" id="Phobius"/>
    </source>
</evidence>
<dbReference type="RefSeq" id="WP_101549842.1">
    <property type="nucleotide sequence ID" value="NZ_DBFYZJ010000162.1"/>
</dbReference>
<accession>A0A498CK51</accession>
<organism evidence="2 3">
    <name type="scientific">Anaerotruncus massiliensis</name>
    <name type="common">ex Liu et al. 2021</name>
    <dbReference type="NCBI Taxonomy" id="2321404"/>
    <lineage>
        <taxon>Bacteria</taxon>
        <taxon>Bacillati</taxon>
        <taxon>Bacillota</taxon>
        <taxon>Clostridia</taxon>
        <taxon>Eubacteriales</taxon>
        <taxon>Oscillospiraceae</taxon>
        <taxon>Anaerotruncus</taxon>
    </lineage>
</organism>
<protein>
    <recommendedName>
        <fullName evidence="4">DUF2768 family protein</fullName>
    </recommendedName>
</protein>
<gene>
    <name evidence="2" type="ORF">D4A47_12245</name>
</gene>
<keyword evidence="3" id="KW-1185">Reference proteome</keyword>
<reference evidence="2 3" key="1">
    <citation type="submission" date="2018-10" db="EMBL/GenBank/DDBJ databases">
        <title>Anaerotruncus faecis sp. nov., isolated from human feces.</title>
        <authorList>
            <person name="Wang Y.-J."/>
        </authorList>
    </citation>
    <scope>NUCLEOTIDE SEQUENCE [LARGE SCALE GENOMIC DNA]</scope>
    <source>
        <strain evidence="2 3">22A2-44</strain>
    </source>
</reference>
<evidence type="ECO:0000313" key="3">
    <source>
        <dbReference type="Proteomes" id="UP000276301"/>
    </source>
</evidence>